<evidence type="ECO:0000313" key="1">
    <source>
        <dbReference type="EMBL" id="QDU56762.1"/>
    </source>
</evidence>
<dbReference type="RefSeq" id="WP_145247466.1">
    <property type="nucleotide sequence ID" value="NZ_CP036278.1"/>
</dbReference>
<dbReference type="KEGG" id="amuc:Pan181_29740"/>
<dbReference type="OrthoDB" id="285613at2"/>
<proteinExistence type="predicted"/>
<keyword evidence="2" id="KW-1185">Reference proteome</keyword>
<sequence length="120" mass="13471">MKVTENNTLETSVAARVAGEDIKVGDHVAILHETVEFPSYLWGASAISLEAEEAVRVRVLPQYPGRFYKVIGVCLPFVYAKGHEGGVIGFDTRQQQLVRIDSNMAREVLRELRSKKKKKK</sequence>
<protein>
    <submittedName>
        <fullName evidence="1">Uncharacterized protein</fullName>
    </submittedName>
</protein>
<evidence type="ECO:0000313" key="2">
    <source>
        <dbReference type="Proteomes" id="UP000315750"/>
    </source>
</evidence>
<gene>
    <name evidence="1" type="ORF">Pan181_29740</name>
</gene>
<dbReference type="AlphaFoldDB" id="A0A518APW8"/>
<dbReference type="EMBL" id="CP036278">
    <property type="protein sequence ID" value="QDU56762.1"/>
    <property type="molecule type" value="Genomic_DNA"/>
</dbReference>
<reference evidence="1 2" key="1">
    <citation type="submission" date="2019-02" db="EMBL/GenBank/DDBJ databases">
        <title>Deep-cultivation of Planctomycetes and their phenomic and genomic characterization uncovers novel biology.</title>
        <authorList>
            <person name="Wiegand S."/>
            <person name="Jogler M."/>
            <person name="Boedeker C."/>
            <person name="Pinto D."/>
            <person name="Vollmers J."/>
            <person name="Rivas-Marin E."/>
            <person name="Kohn T."/>
            <person name="Peeters S.H."/>
            <person name="Heuer A."/>
            <person name="Rast P."/>
            <person name="Oberbeckmann S."/>
            <person name="Bunk B."/>
            <person name="Jeske O."/>
            <person name="Meyerdierks A."/>
            <person name="Storesund J.E."/>
            <person name="Kallscheuer N."/>
            <person name="Luecker S."/>
            <person name="Lage O.M."/>
            <person name="Pohl T."/>
            <person name="Merkel B.J."/>
            <person name="Hornburger P."/>
            <person name="Mueller R.-W."/>
            <person name="Bruemmer F."/>
            <person name="Labrenz M."/>
            <person name="Spormann A.M."/>
            <person name="Op den Camp H."/>
            <person name="Overmann J."/>
            <person name="Amann R."/>
            <person name="Jetten M.S.M."/>
            <person name="Mascher T."/>
            <person name="Medema M.H."/>
            <person name="Devos D.P."/>
            <person name="Kaster A.-K."/>
            <person name="Ovreas L."/>
            <person name="Rohde M."/>
            <person name="Galperin M.Y."/>
            <person name="Jogler C."/>
        </authorList>
    </citation>
    <scope>NUCLEOTIDE SEQUENCE [LARGE SCALE GENOMIC DNA]</scope>
    <source>
        <strain evidence="1 2">Pan181</strain>
    </source>
</reference>
<dbReference type="Proteomes" id="UP000315750">
    <property type="component" value="Chromosome"/>
</dbReference>
<organism evidence="1 2">
    <name type="scientific">Aeoliella mucimassa</name>
    <dbReference type="NCBI Taxonomy" id="2527972"/>
    <lineage>
        <taxon>Bacteria</taxon>
        <taxon>Pseudomonadati</taxon>
        <taxon>Planctomycetota</taxon>
        <taxon>Planctomycetia</taxon>
        <taxon>Pirellulales</taxon>
        <taxon>Lacipirellulaceae</taxon>
        <taxon>Aeoliella</taxon>
    </lineage>
</organism>
<name>A0A518APW8_9BACT</name>
<accession>A0A518APW8</accession>